<evidence type="ECO:0008006" key="3">
    <source>
        <dbReference type="Google" id="ProtNLM"/>
    </source>
</evidence>
<accession>A0A4Y9YBJ2</accession>
<keyword evidence="2" id="KW-1185">Reference proteome</keyword>
<proteinExistence type="predicted"/>
<evidence type="ECO:0000313" key="1">
    <source>
        <dbReference type="EMBL" id="TFY59522.1"/>
    </source>
</evidence>
<reference evidence="1 2" key="1">
    <citation type="submission" date="2019-02" db="EMBL/GenBank/DDBJ databases">
        <title>Genome sequencing of the rare red list fungi Dentipellis fragilis.</title>
        <authorList>
            <person name="Buettner E."/>
            <person name="Kellner H."/>
        </authorList>
    </citation>
    <scope>NUCLEOTIDE SEQUENCE [LARGE SCALE GENOMIC DNA]</scope>
    <source>
        <strain evidence="1 2">DSM 105465</strain>
    </source>
</reference>
<gene>
    <name evidence="1" type="ORF">EVG20_g7764</name>
</gene>
<comment type="caution">
    <text evidence="1">The sequence shown here is derived from an EMBL/GenBank/DDBJ whole genome shotgun (WGS) entry which is preliminary data.</text>
</comment>
<organism evidence="1 2">
    <name type="scientific">Dentipellis fragilis</name>
    <dbReference type="NCBI Taxonomy" id="205917"/>
    <lineage>
        <taxon>Eukaryota</taxon>
        <taxon>Fungi</taxon>
        <taxon>Dikarya</taxon>
        <taxon>Basidiomycota</taxon>
        <taxon>Agaricomycotina</taxon>
        <taxon>Agaricomycetes</taxon>
        <taxon>Russulales</taxon>
        <taxon>Hericiaceae</taxon>
        <taxon>Dentipellis</taxon>
    </lineage>
</organism>
<dbReference type="AlphaFoldDB" id="A0A4Y9YBJ2"/>
<dbReference type="EMBL" id="SEOQ01000615">
    <property type="protein sequence ID" value="TFY59522.1"/>
    <property type="molecule type" value="Genomic_DNA"/>
</dbReference>
<evidence type="ECO:0000313" key="2">
    <source>
        <dbReference type="Proteomes" id="UP000298327"/>
    </source>
</evidence>
<dbReference type="Proteomes" id="UP000298327">
    <property type="component" value="Unassembled WGS sequence"/>
</dbReference>
<sequence length="527" mass="59708">MTCVRPPTAALAVSEDCPAYPRSCSVYPTSTSAKNAVNKNVQVLEQLGNMSLRQWCRATYALAGARWSIESLTRSGAPPLQISFDLKGGSGMKTAQIVTSHIHHIRELRVEGGTQQLQQVCDSLVYKAAPILESLSFSGIRPLPGQNTVVSIPDNIFACNAPRLRSLSLVRLLLQGSTVLAFTQLTIIETNFVLTVEATWRLLQNTPHIEVLICDGFAYHLSLRGRLDFPPEVFPSPKDRPINVPHLTNIVVDDADVEHVVWLLNALLAPSLSRIALFGFLMNSSSVDLYADAFPLALSPHINALRQTRGPIQELIIEEFSIACWRSCSDLYYYEGRDGIEDGRPFYFRWQMSSDVEVIDPLFRNLLRVLPVDEVHELTFGRSDRPWESLYRISNVTTLKYAYETSENVLFFLQAMIPLQQRIAIGEEIPLEERTLFPQLARITFKDFRTPADEDKFLRVIRRLAEARRQVGITLEIEFEAYNFPANIMAELGTIMNMTWNETPWMCFEGLREDPELDDQEGRRKLV</sequence>
<name>A0A4Y9YBJ2_9AGAM</name>
<protein>
    <recommendedName>
        <fullName evidence="3">F-box domain-containing protein</fullName>
    </recommendedName>
</protein>
<dbReference type="OrthoDB" id="2269034at2759"/>